<gene>
    <name evidence="2" type="ORF">QO010_001752</name>
</gene>
<evidence type="ECO:0000313" key="2">
    <source>
        <dbReference type="EMBL" id="MDQ0463981.1"/>
    </source>
</evidence>
<comment type="caution">
    <text evidence="2">The sequence shown here is derived from an EMBL/GenBank/DDBJ whole genome shotgun (WGS) entry which is preliminary data.</text>
</comment>
<name>A0ABU0IRK0_9CAUL</name>
<sequence length="109" mass="12437">MQTLTLFMLLRSQPAWLRLSRQARQDFIAAEVAPILARYPAVTLRFFDAEAFTSRCTDVAVWTAQDLKSWSFLMDALRDTAFFSAPYYEVVDIIPALENAYAEYDAEAA</sequence>
<dbReference type="EMBL" id="JAUSVS010000002">
    <property type="protein sequence ID" value="MDQ0463981.1"/>
    <property type="molecule type" value="Genomic_DNA"/>
</dbReference>
<dbReference type="RefSeq" id="WP_307348286.1">
    <property type="nucleotide sequence ID" value="NZ_JAUSVS010000002.1"/>
</dbReference>
<proteinExistence type="inferred from homology"/>
<organism evidence="2 3">
    <name type="scientific">Caulobacter ginsengisoli</name>
    <dbReference type="NCBI Taxonomy" id="400775"/>
    <lineage>
        <taxon>Bacteria</taxon>
        <taxon>Pseudomonadati</taxon>
        <taxon>Pseudomonadota</taxon>
        <taxon>Alphaproteobacteria</taxon>
        <taxon>Caulobacterales</taxon>
        <taxon>Caulobacteraceae</taxon>
        <taxon>Caulobacter</taxon>
    </lineage>
</organism>
<dbReference type="Pfam" id="PF17074">
    <property type="entry name" value="Darcynin"/>
    <property type="match status" value="1"/>
</dbReference>
<comment type="similarity">
    <text evidence="1">Belongs to the darcynin family.</text>
</comment>
<dbReference type="InterPro" id="IPR031409">
    <property type="entry name" value="Darcynin"/>
</dbReference>
<accession>A0ABU0IRK0</accession>
<protein>
    <recommendedName>
        <fullName evidence="4">Darcynin 1</fullName>
    </recommendedName>
</protein>
<reference evidence="2 3" key="1">
    <citation type="submission" date="2023-07" db="EMBL/GenBank/DDBJ databases">
        <title>Genomic Encyclopedia of Type Strains, Phase IV (KMG-IV): sequencing the most valuable type-strain genomes for metagenomic binning, comparative biology and taxonomic classification.</title>
        <authorList>
            <person name="Goeker M."/>
        </authorList>
    </citation>
    <scope>NUCLEOTIDE SEQUENCE [LARGE SCALE GENOMIC DNA]</scope>
    <source>
        <strain evidence="2 3">DSM 18695</strain>
    </source>
</reference>
<keyword evidence="3" id="KW-1185">Reference proteome</keyword>
<dbReference type="Proteomes" id="UP001228905">
    <property type="component" value="Unassembled WGS sequence"/>
</dbReference>
<evidence type="ECO:0000256" key="1">
    <source>
        <dbReference type="ARBA" id="ARBA00006869"/>
    </source>
</evidence>
<evidence type="ECO:0000313" key="3">
    <source>
        <dbReference type="Proteomes" id="UP001228905"/>
    </source>
</evidence>
<evidence type="ECO:0008006" key="4">
    <source>
        <dbReference type="Google" id="ProtNLM"/>
    </source>
</evidence>